<keyword evidence="2" id="KW-1185">Reference proteome</keyword>
<comment type="caution">
    <text evidence="1">The sequence shown here is derived from an EMBL/GenBank/DDBJ whole genome shotgun (WGS) entry which is preliminary data.</text>
</comment>
<name>A0ACC1J6N3_9FUNG</name>
<feature type="non-terminal residue" evidence="1">
    <location>
        <position position="1"/>
    </location>
</feature>
<organism evidence="1 2">
    <name type="scientific">Linderina macrospora</name>
    <dbReference type="NCBI Taxonomy" id="4868"/>
    <lineage>
        <taxon>Eukaryota</taxon>
        <taxon>Fungi</taxon>
        <taxon>Fungi incertae sedis</taxon>
        <taxon>Zoopagomycota</taxon>
        <taxon>Kickxellomycotina</taxon>
        <taxon>Kickxellomycetes</taxon>
        <taxon>Kickxellales</taxon>
        <taxon>Kickxellaceae</taxon>
        <taxon>Linderina</taxon>
    </lineage>
</organism>
<evidence type="ECO:0000313" key="1">
    <source>
        <dbReference type="EMBL" id="KAJ1939815.1"/>
    </source>
</evidence>
<proteinExistence type="predicted"/>
<gene>
    <name evidence="1" type="ORF">FBU59_003997</name>
</gene>
<evidence type="ECO:0000313" key="2">
    <source>
        <dbReference type="Proteomes" id="UP001150603"/>
    </source>
</evidence>
<reference evidence="1" key="1">
    <citation type="submission" date="2022-07" db="EMBL/GenBank/DDBJ databases">
        <title>Phylogenomic reconstructions and comparative analyses of Kickxellomycotina fungi.</title>
        <authorList>
            <person name="Reynolds N.K."/>
            <person name="Stajich J.E."/>
            <person name="Barry K."/>
            <person name="Grigoriev I.V."/>
            <person name="Crous P."/>
            <person name="Smith M.E."/>
        </authorList>
    </citation>
    <scope>NUCLEOTIDE SEQUENCE</scope>
    <source>
        <strain evidence="1">NRRL 5244</strain>
    </source>
</reference>
<dbReference type="Proteomes" id="UP001150603">
    <property type="component" value="Unassembled WGS sequence"/>
</dbReference>
<protein>
    <submittedName>
        <fullName evidence="1">Uncharacterized protein</fullName>
    </submittedName>
</protein>
<dbReference type="EMBL" id="JANBPW010002726">
    <property type="protein sequence ID" value="KAJ1939815.1"/>
    <property type="molecule type" value="Genomic_DNA"/>
</dbReference>
<sequence>NVHKITSATSIKFDAADGLFKTPLGVIQRTGVEQAIKLLSQIEEELPKFLELYEKEPEADLGFQKRGRKRKADGKVTNEPSADLKAVTELISQLNEEYFVIIPNRVSNAREIENLLFNQRAIDEQKATCDALLETLDLIDDLKKKKLEEAKTKKDGEEKPKDDAPPTFEVEIETIEDKKTIDYVSNLFDSTKNSVHGSYNNGAKVARVYKIKLASQQAPFEECEKELGDVRHLWHGTRTQNLLSIMSKGLLLPKLSPGQKAGAMFGDGLYFANQSTKSLNYCDGGYWTGNSQNKPKVYMFLASVAMGKYFVPNGPVSSPPPKGYDSYWAKAGESCVMNDELIIFKAGQSRLDYLLEIEF</sequence>
<accession>A0ACC1J6N3</accession>